<organism evidence="7 8">
    <name type="scientific">Xylaria flabelliformis</name>
    <dbReference type="NCBI Taxonomy" id="2512241"/>
    <lineage>
        <taxon>Eukaryota</taxon>
        <taxon>Fungi</taxon>
        <taxon>Dikarya</taxon>
        <taxon>Ascomycota</taxon>
        <taxon>Pezizomycotina</taxon>
        <taxon>Sordariomycetes</taxon>
        <taxon>Xylariomycetidae</taxon>
        <taxon>Xylariales</taxon>
        <taxon>Xylariaceae</taxon>
        <taxon>Xylaria</taxon>
    </lineage>
</organism>
<evidence type="ECO:0000256" key="1">
    <source>
        <dbReference type="ARBA" id="ARBA00004173"/>
    </source>
</evidence>
<dbReference type="Gene3D" id="3.30.780.10">
    <property type="entry name" value="SUI1-like domain"/>
    <property type="match status" value="1"/>
</dbReference>
<comment type="similarity">
    <text evidence="2">Belongs to the mitochondrion-specific ribosomal protein mL49 family.</text>
</comment>
<evidence type="ECO:0000256" key="3">
    <source>
        <dbReference type="ARBA" id="ARBA00022980"/>
    </source>
</evidence>
<dbReference type="STRING" id="2512241.A0A553I726"/>
<evidence type="ECO:0000313" key="8">
    <source>
        <dbReference type="Proteomes" id="UP000319160"/>
    </source>
</evidence>
<dbReference type="EMBL" id="VFLP01000013">
    <property type="protein sequence ID" value="TRX95974.1"/>
    <property type="molecule type" value="Genomic_DNA"/>
</dbReference>
<dbReference type="OrthoDB" id="19439at2759"/>
<protein>
    <recommendedName>
        <fullName evidence="6">Large ribosomal subunit protein mL49</fullName>
    </recommendedName>
</protein>
<dbReference type="PANTHER" id="PTHR13477">
    <property type="entry name" value="MITOCHONDRIAL 39S RIBOSOMAL PROTEIN L49"/>
    <property type="match status" value="1"/>
</dbReference>
<dbReference type="GO" id="GO:0003735">
    <property type="term" value="F:structural constituent of ribosome"/>
    <property type="evidence" value="ECO:0007669"/>
    <property type="project" value="InterPro"/>
</dbReference>
<dbReference type="Pfam" id="PF05046">
    <property type="entry name" value="Img2"/>
    <property type="match status" value="1"/>
</dbReference>
<evidence type="ECO:0000256" key="2">
    <source>
        <dbReference type="ARBA" id="ARBA00005677"/>
    </source>
</evidence>
<dbReference type="Proteomes" id="UP000319160">
    <property type="component" value="Unassembled WGS sequence"/>
</dbReference>
<gene>
    <name evidence="7" type="ORF">FHL15_003116</name>
</gene>
<reference evidence="8" key="1">
    <citation type="submission" date="2019-06" db="EMBL/GenBank/DDBJ databases">
        <title>Draft genome sequence of the griseofulvin-producing fungus Xylaria cubensis strain G536.</title>
        <authorList>
            <person name="Mead M.E."/>
            <person name="Raja H.A."/>
            <person name="Steenwyk J.L."/>
            <person name="Knowles S.L."/>
            <person name="Oberlies N.H."/>
            <person name="Rokas A."/>
        </authorList>
    </citation>
    <scope>NUCLEOTIDE SEQUENCE [LARGE SCALE GENOMIC DNA]</scope>
    <source>
        <strain evidence="8">G536</strain>
    </source>
</reference>
<evidence type="ECO:0000256" key="5">
    <source>
        <dbReference type="ARBA" id="ARBA00023274"/>
    </source>
</evidence>
<dbReference type="PANTHER" id="PTHR13477:SF0">
    <property type="entry name" value="LARGE RIBOSOMAL SUBUNIT PROTEIN ML49"/>
    <property type="match status" value="1"/>
</dbReference>
<keyword evidence="5" id="KW-0687">Ribonucleoprotein</keyword>
<name>A0A553I726_9PEZI</name>
<comment type="subcellular location">
    <subcellularLocation>
        <location evidence="1">Mitochondrion</location>
    </subcellularLocation>
</comment>
<comment type="caution">
    <text evidence="7">The sequence shown here is derived from an EMBL/GenBank/DDBJ whole genome shotgun (WGS) entry which is preliminary data.</text>
</comment>
<dbReference type="GO" id="GO:0006412">
    <property type="term" value="P:translation"/>
    <property type="evidence" value="ECO:0007669"/>
    <property type="project" value="InterPro"/>
</dbReference>
<keyword evidence="3" id="KW-0689">Ribosomal protein</keyword>
<keyword evidence="8" id="KW-1185">Reference proteome</keyword>
<dbReference type="AlphaFoldDB" id="A0A553I726"/>
<accession>A0A553I726</accession>
<keyword evidence="4" id="KW-0496">Mitochondrion</keyword>
<evidence type="ECO:0000256" key="6">
    <source>
        <dbReference type="ARBA" id="ARBA00035191"/>
    </source>
</evidence>
<evidence type="ECO:0000256" key="4">
    <source>
        <dbReference type="ARBA" id="ARBA00023128"/>
    </source>
</evidence>
<sequence>MRPTSCGLLWLVSYRDTPNHRNLHKNTVYNTVVDHDADKPLPTACPIPHNTMLFRSLRPLTARATSFASVSTRSNTFRPVCVRTLATIPDAAAFEPATIPTPATPNAPRQLPYFVGRNNLNNLSVYHKKKRGGNLKITLLKNAEGDLQALKQDIKDALQLPDGDVSINSVTKHLVIRGHKHDEVLNFLHTMGF</sequence>
<dbReference type="InterPro" id="IPR007740">
    <property type="entry name" value="Ribosomal_mL49"/>
</dbReference>
<dbReference type="GO" id="GO:0005762">
    <property type="term" value="C:mitochondrial large ribosomal subunit"/>
    <property type="evidence" value="ECO:0007669"/>
    <property type="project" value="TreeGrafter"/>
</dbReference>
<evidence type="ECO:0000313" key="7">
    <source>
        <dbReference type="EMBL" id="TRX95974.1"/>
    </source>
</evidence>
<proteinExistence type="inferred from homology"/>